<evidence type="ECO:0000313" key="2">
    <source>
        <dbReference type="EMBL" id="GGL70461.1"/>
    </source>
</evidence>
<evidence type="ECO:0000256" key="1">
    <source>
        <dbReference type="SAM" id="MobiDB-lite"/>
    </source>
</evidence>
<comment type="caution">
    <text evidence="2">The sequence shown here is derived from an EMBL/GenBank/DDBJ whole genome shotgun (WGS) entry which is preliminary data.</text>
</comment>
<protein>
    <submittedName>
        <fullName evidence="2">Uncharacterized protein</fullName>
    </submittedName>
</protein>
<gene>
    <name evidence="2" type="ORF">GCM10009039_30680</name>
</gene>
<reference evidence="2" key="1">
    <citation type="journal article" date="2014" name="Int. J. Syst. Evol. Microbiol.">
        <title>Complete genome sequence of Corynebacterium casei LMG S-19264T (=DSM 44701T), isolated from a smear-ripened cheese.</title>
        <authorList>
            <consortium name="US DOE Joint Genome Institute (JGI-PGF)"/>
            <person name="Walter F."/>
            <person name="Albersmeier A."/>
            <person name="Kalinowski J."/>
            <person name="Ruckert C."/>
        </authorList>
    </citation>
    <scope>NUCLEOTIDE SEQUENCE</scope>
    <source>
        <strain evidence="2">JCM 19596</strain>
    </source>
</reference>
<proteinExistence type="predicted"/>
<feature type="compositionally biased region" description="Basic and acidic residues" evidence="1">
    <location>
        <begin position="51"/>
        <end position="65"/>
    </location>
</feature>
<organism evidence="2 3">
    <name type="scientific">Halocalculus aciditolerans</name>
    <dbReference type="NCBI Taxonomy" id="1383812"/>
    <lineage>
        <taxon>Archaea</taxon>
        <taxon>Methanobacteriati</taxon>
        <taxon>Methanobacteriota</taxon>
        <taxon>Stenosarchaea group</taxon>
        <taxon>Halobacteria</taxon>
        <taxon>Halobacteriales</taxon>
        <taxon>Halobacteriaceae</taxon>
        <taxon>Halocalculus</taxon>
    </lineage>
</organism>
<name>A0A830F7C7_9EURY</name>
<sequence length="102" mass="11469">MSPNAHSPLYGRPASRPYGKRDAERPVLLAPARRHIARSAHDSLRSSFARVARDRGRRVERDRSSPFESPPAWLVEKADSRAGRLVSVVESVFEVGEDVHRL</sequence>
<dbReference type="Proteomes" id="UP000607197">
    <property type="component" value="Unassembled WGS sequence"/>
</dbReference>
<keyword evidence="3" id="KW-1185">Reference proteome</keyword>
<evidence type="ECO:0000313" key="3">
    <source>
        <dbReference type="Proteomes" id="UP000607197"/>
    </source>
</evidence>
<dbReference type="AlphaFoldDB" id="A0A830F7C7"/>
<accession>A0A830F7C7</accession>
<feature type="region of interest" description="Disordered" evidence="1">
    <location>
        <begin position="1"/>
        <end position="23"/>
    </location>
</feature>
<reference evidence="2" key="2">
    <citation type="submission" date="2020-09" db="EMBL/GenBank/DDBJ databases">
        <authorList>
            <person name="Sun Q."/>
            <person name="Ohkuma M."/>
        </authorList>
    </citation>
    <scope>NUCLEOTIDE SEQUENCE</scope>
    <source>
        <strain evidence="2">JCM 19596</strain>
    </source>
</reference>
<feature type="region of interest" description="Disordered" evidence="1">
    <location>
        <begin position="40"/>
        <end position="70"/>
    </location>
</feature>
<dbReference type="EMBL" id="BMPG01000005">
    <property type="protein sequence ID" value="GGL70461.1"/>
    <property type="molecule type" value="Genomic_DNA"/>
</dbReference>